<dbReference type="AlphaFoldDB" id="A0A956SCZ6"/>
<gene>
    <name evidence="1" type="ORF">KDA27_03835</name>
</gene>
<dbReference type="Proteomes" id="UP000739538">
    <property type="component" value="Unassembled WGS sequence"/>
</dbReference>
<reference evidence="1" key="1">
    <citation type="submission" date="2020-04" db="EMBL/GenBank/DDBJ databases">
        <authorList>
            <person name="Zhang T."/>
        </authorList>
    </citation>
    <scope>NUCLEOTIDE SEQUENCE</scope>
    <source>
        <strain evidence="1">HKST-UBA02</strain>
    </source>
</reference>
<reference evidence="1" key="2">
    <citation type="journal article" date="2021" name="Microbiome">
        <title>Successional dynamics and alternative stable states in a saline activated sludge microbial community over 9 years.</title>
        <authorList>
            <person name="Wang Y."/>
            <person name="Ye J."/>
            <person name="Ju F."/>
            <person name="Liu L."/>
            <person name="Boyd J.A."/>
            <person name="Deng Y."/>
            <person name="Parks D.H."/>
            <person name="Jiang X."/>
            <person name="Yin X."/>
            <person name="Woodcroft B.J."/>
            <person name="Tyson G.W."/>
            <person name="Hugenholtz P."/>
            <person name="Polz M.F."/>
            <person name="Zhang T."/>
        </authorList>
    </citation>
    <scope>NUCLEOTIDE SEQUENCE</scope>
    <source>
        <strain evidence="1">HKST-UBA02</strain>
    </source>
</reference>
<evidence type="ECO:0000313" key="2">
    <source>
        <dbReference type="Proteomes" id="UP000739538"/>
    </source>
</evidence>
<dbReference type="EMBL" id="JAGQHS010000012">
    <property type="protein sequence ID" value="MCA9754909.1"/>
    <property type="molecule type" value="Genomic_DNA"/>
</dbReference>
<name>A0A956SCZ6_UNCEI</name>
<comment type="caution">
    <text evidence="1">The sequence shown here is derived from an EMBL/GenBank/DDBJ whole genome shotgun (WGS) entry which is preliminary data.</text>
</comment>
<evidence type="ECO:0000313" key="1">
    <source>
        <dbReference type="EMBL" id="MCA9754909.1"/>
    </source>
</evidence>
<organism evidence="1 2">
    <name type="scientific">Eiseniibacteriota bacterium</name>
    <dbReference type="NCBI Taxonomy" id="2212470"/>
    <lineage>
        <taxon>Bacteria</taxon>
        <taxon>Candidatus Eiseniibacteriota</taxon>
    </lineage>
</organism>
<protein>
    <submittedName>
        <fullName evidence="1">Uncharacterized protein</fullName>
    </submittedName>
</protein>
<accession>A0A956SCZ6</accession>
<sequence length="400" mass="42734">MRKTNSFRSEAASRSRRGSAPLPWLAVGLAFAGLSLFASAAAALDRVGTRMPLEFRSWKIEDPDGVSETVSQLHIPLTVTFEMRKSSRLVVETAGGRSLSSPSGEDDRTLAGLADARIQVYQDVPTASLLLFAGAELPAGVGALDPEELALTRRIANPVLGMRQRQYGGGLDWNVGAVWSGRVSDRTRVSVGLAGRLAGAYAVSENEADLEPGAQATATLDLSWRNQNWERSRREFGGSVSYRIFGSDEQGGTVVFEEGAETHLELRSTLPTGSSSWHSRVSFVMKEENVAYGGSDGALAPRDLAAGTGLWLDTAWRVPLGDSVRLGPELRARTFDGNDLDEGVSDGWALELGPSFEFGVGEESALQLRAAYMTGQLGRGDAKADLTGFALGLGASLRLR</sequence>
<proteinExistence type="predicted"/>